<dbReference type="SMART" id="SM00850">
    <property type="entry name" value="LytTR"/>
    <property type="match status" value="1"/>
</dbReference>
<keyword evidence="1" id="KW-0597">Phosphoprotein</keyword>
<evidence type="ECO:0000313" key="4">
    <source>
        <dbReference type="EMBL" id="MEE1975842.1"/>
    </source>
</evidence>
<evidence type="ECO:0000313" key="5">
    <source>
        <dbReference type="Proteomes" id="UP001356308"/>
    </source>
</evidence>
<comment type="caution">
    <text evidence="4">The sequence shown here is derived from an EMBL/GenBank/DDBJ whole genome shotgun (WGS) entry which is preliminary data.</text>
</comment>
<dbReference type="Gene3D" id="3.40.50.2300">
    <property type="match status" value="1"/>
</dbReference>
<keyword evidence="5" id="KW-1185">Reference proteome</keyword>
<feature type="domain" description="Response regulatory" evidence="2">
    <location>
        <begin position="2"/>
        <end position="113"/>
    </location>
</feature>
<dbReference type="PANTHER" id="PTHR37299">
    <property type="entry name" value="TRANSCRIPTIONAL REGULATOR-RELATED"/>
    <property type="match status" value="1"/>
</dbReference>
<dbReference type="SUPFAM" id="SSF52172">
    <property type="entry name" value="CheY-like"/>
    <property type="match status" value="1"/>
</dbReference>
<sequence length="231" mass="26622">MRYLIIDDEHIAHKIIMEYCEMLPHMKLQKNCYSALEALEYLNSHQVDLIFLDINMPKLKGFEFLKTLSAPPKVIVTTAYSEFAIEGYELNVSDYLLKPFSFERFLKAVNKVMGSNTKSKNNSSEEKDTATKRIFLRQNKSYIQVEVATILFIEAAGNYTKVVAEDETITIREKISDILESLPSDNFIQVHKSFAVAIKYINRIDGNRIYIQDHTIPIGKLYKANLINILN</sequence>
<dbReference type="Pfam" id="PF00072">
    <property type="entry name" value="Response_reg"/>
    <property type="match status" value="1"/>
</dbReference>
<protein>
    <submittedName>
        <fullName evidence="4">LytTR family DNA-binding domain-containing protein</fullName>
    </submittedName>
</protein>
<evidence type="ECO:0000256" key="1">
    <source>
        <dbReference type="PROSITE-ProRule" id="PRU00169"/>
    </source>
</evidence>
<name>A0ABU7IS90_9FLAO</name>
<dbReference type="GO" id="GO:0003677">
    <property type="term" value="F:DNA binding"/>
    <property type="evidence" value="ECO:0007669"/>
    <property type="project" value="UniProtKB-KW"/>
</dbReference>
<dbReference type="InterPro" id="IPR011006">
    <property type="entry name" value="CheY-like_superfamily"/>
</dbReference>
<feature type="modified residue" description="4-aspartylphosphate" evidence="1">
    <location>
        <position position="53"/>
    </location>
</feature>
<proteinExistence type="predicted"/>
<dbReference type="Gene3D" id="2.40.50.1020">
    <property type="entry name" value="LytTr DNA-binding domain"/>
    <property type="match status" value="1"/>
</dbReference>
<dbReference type="Proteomes" id="UP001356308">
    <property type="component" value="Unassembled WGS sequence"/>
</dbReference>
<dbReference type="InterPro" id="IPR007492">
    <property type="entry name" value="LytTR_DNA-bd_dom"/>
</dbReference>
<dbReference type="InterPro" id="IPR001789">
    <property type="entry name" value="Sig_transdc_resp-reg_receiver"/>
</dbReference>
<dbReference type="Pfam" id="PF04397">
    <property type="entry name" value="LytTR"/>
    <property type="match status" value="1"/>
</dbReference>
<dbReference type="SMART" id="SM00448">
    <property type="entry name" value="REC"/>
    <property type="match status" value="1"/>
</dbReference>
<dbReference type="PROSITE" id="PS50110">
    <property type="entry name" value="RESPONSE_REGULATORY"/>
    <property type="match status" value="1"/>
</dbReference>
<keyword evidence="4" id="KW-0238">DNA-binding</keyword>
<feature type="domain" description="HTH LytTR-type" evidence="3">
    <location>
        <begin position="134"/>
        <end position="231"/>
    </location>
</feature>
<reference evidence="4 5" key="1">
    <citation type="submission" date="2024-01" db="EMBL/GenBank/DDBJ databases">
        <title>Maribacter spp. originated from different algae showed divergent polysaccharides utilization ability.</title>
        <authorList>
            <person name="Wang H."/>
            <person name="Wu Y."/>
        </authorList>
    </citation>
    <scope>NUCLEOTIDE SEQUENCE [LARGE SCALE GENOMIC DNA]</scope>
    <source>
        <strain evidence="4 5">PR1</strain>
    </source>
</reference>
<gene>
    <name evidence="4" type="ORF">V1I91_07160</name>
</gene>
<evidence type="ECO:0000259" key="2">
    <source>
        <dbReference type="PROSITE" id="PS50110"/>
    </source>
</evidence>
<accession>A0ABU7IS90</accession>
<dbReference type="PROSITE" id="PS50930">
    <property type="entry name" value="HTH_LYTTR"/>
    <property type="match status" value="1"/>
</dbReference>
<dbReference type="RefSeq" id="WP_330097981.1">
    <property type="nucleotide sequence ID" value="NZ_JAZDDG010000003.1"/>
</dbReference>
<evidence type="ECO:0000259" key="3">
    <source>
        <dbReference type="PROSITE" id="PS50930"/>
    </source>
</evidence>
<dbReference type="EMBL" id="JAZDDG010000003">
    <property type="protein sequence ID" value="MEE1975842.1"/>
    <property type="molecule type" value="Genomic_DNA"/>
</dbReference>
<organism evidence="4 5">
    <name type="scientific">Maribacter cobaltidurans</name>
    <dbReference type="NCBI Taxonomy" id="1178778"/>
    <lineage>
        <taxon>Bacteria</taxon>
        <taxon>Pseudomonadati</taxon>
        <taxon>Bacteroidota</taxon>
        <taxon>Flavobacteriia</taxon>
        <taxon>Flavobacteriales</taxon>
        <taxon>Flavobacteriaceae</taxon>
        <taxon>Maribacter</taxon>
    </lineage>
</organism>
<dbReference type="InterPro" id="IPR046947">
    <property type="entry name" value="LytR-like"/>
</dbReference>
<dbReference type="PANTHER" id="PTHR37299:SF1">
    <property type="entry name" value="STAGE 0 SPORULATION PROTEIN A HOMOLOG"/>
    <property type="match status" value="1"/>
</dbReference>